<dbReference type="InterPro" id="IPR036388">
    <property type="entry name" value="WH-like_DNA-bd_sf"/>
</dbReference>
<comment type="similarity">
    <text evidence="1">Belongs to the AfsR/DnrI/RedD regulatory family.</text>
</comment>
<dbReference type="SMART" id="SM00862">
    <property type="entry name" value="Trans_reg_C"/>
    <property type="match status" value="1"/>
</dbReference>
<comment type="caution">
    <text evidence="7">The sequence shown here is derived from an EMBL/GenBank/DDBJ whole genome shotgun (WGS) entry which is preliminary data.</text>
</comment>
<dbReference type="InterPro" id="IPR051677">
    <property type="entry name" value="AfsR-DnrI-RedD_regulator"/>
</dbReference>
<evidence type="ECO:0000313" key="7">
    <source>
        <dbReference type="EMBL" id="GAA4425927.1"/>
    </source>
</evidence>
<organism evidence="7 8">
    <name type="scientific">Georgenia halophila</name>
    <dbReference type="NCBI Taxonomy" id="620889"/>
    <lineage>
        <taxon>Bacteria</taxon>
        <taxon>Bacillati</taxon>
        <taxon>Actinomycetota</taxon>
        <taxon>Actinomycetes</taxon>
        <taxon>Micrococcales</taxon>
        <taxon>Bogoriellaceae</taxon>
        <taxon>Georgenia</taxon>
    </lineage>
</organism>
<evidence type="ECO:0000259" key="6">
    <source>
        <dbReference type="SMART" id="SM01043"/>
    </source>
</evidence>
<dbReference type="RefSeq" id="WP_345216516.1">
    <property type="nucleotide sequence ID" value="NZ_BAABGN010000011.1"/>
</dbReference>
<protein>
    <submittedName>
        <fullName evidence="7">BTAD domain-containing putative transcriptional regulator</fullName>
    </submittedName>
</protein>
<dbReference type="InterPro" id="IPR016032">
    <property type="entry name" value="Sig_transdc_resp-reg_C-effctor"/>
</dbReference>
<evidence type="ECO:0000256" key="4">
    <source>
        <dbReference type="ARBA" id="ARBA00023163"/>
    </source>
</evidence>
<dbReference type="Gene3D" id="1.10.10.10">
    <property type="entry name" value="Winged helix-like DNA-binding domain superfamily/Winged helix DNA-binding domain"/>
    <property type="match status" value="1"/>
</dbReference>
<dbReference type="CDD" id="cd15831">
    <property type="entry name" value="BTAD"/>
    <property type="match status" value="1"/>
</dbReference>
<keyword evidence="2" id="KW-0805">Transcription regulation</keyword>
<name>A0ABP8LAX2_9MICO</name>
<evidence type="ECO:0000256" key="2">
    <source>
        <dbReference type="ARBA" id="ARBA00023015"/>
    </source>
</evidence>
<dbReference type="InterPro" id="IPR005158">
    <property type="entry name" value="BTAD"/>
</dbReference>
<accession>A0ABP8LAX2</accession>
<evidence type="ECO:0000256" key="3">
    <source>
        <dbReference type="ARBA" id="ARBA00023125"/>
    </source>
</evidence>
<evidence type="ECO:0000259" key="5">
    <source>
        <dbReference type="SMART" id="SM00862"/>
    </source>
</evidence>
<dbReference type="EMBL" id="BAABGN010000011">
    <property type="protein sequence ID" value="GAA4425927.1"/>
    <property type="molecule type" value="Genomic_DNA"/>
</dbReference>
<dbReference type="PANTHER" id="PTHR35807:SF1">
    <property type="entry name" value="TRANSCRIPTIONAL REGULATOR REDD"/>
    <property type="match status" value="1"/>
</dbReference>
<dbReference type="SMART" id="SM01043">
    <property type="entry name" value="BTAD"/>
    <property type="match status" value="1"/>
</dbReference>
<evidence type="ECO:0000313" key="8">
    <source>
        <dbReference type="Proteomes" id="UP001500622"/>
    </source>
</evidence>
<feature type="domain" description="Bacterial transcriptional activator" evidence="6">
    <location>
        <begin position="111"/>
        <end position="252"/>
    </location>
</feature>
<reference evidence="8" key="1">
    <citation type="journal article" date="2019" name="Int. J. Syst. Evol. Microbiol.">
        <title>The Global Catalogue of Microorganisms (GCM) 10K type strain sequencing project: providing services to taxonomists for standard genome sequencing and annotation.</title>
        <authorList>
            <consortium name="The Broad Institute Genomics Platform"/>
            <consortium name="The Broad Institute Genome Sequencing Center for Infectious Disease"/>
            <person name="Wu L."/>
            <person name="Ma J."/>
        </authorList>
    </citation>
    <scope>NUCLEOTIDE SEQUENCE [LARGE SCALE GENOMIC DNA]</scope>
    <source>
        <strain evidence="8">JCM 17810</strain>
    </source>
</reference>
<dbReference type="SUPFAM" id="SSF48452">
    <property type="entry name" value="TPR-like"/>
    <property type="match status" value="1"/>
</dbReference>
<gene>
    <name evidence="7" type="ORF">GCM10023169_24180</name>
</gene>
<dbReference type="Proteomes" id="UP001500622">
    <property type="component" value="Unassembled WGS sequence"/>
</dbReference>
<evidence type="ECO:0000256" key="1">
    <source>
        <dbReference type="ARBA" id="ARBA00005820"/>
    </source>
</evidence>
<dbReference type="Gene3D" id="1.25.40.10">
    <property type="entry name" value="Tetratricopeptide repeat domain"/>
    <property type="match status" value="1"/>
</dbReference>
<dbReference type="InterPro" id="IPR001867">
    <property type="entry name" value="OmpR/PhoB-type_DNA-bd"/>
</dbReference>
<dbReference type="InterPro" id="IPR011990">
    <property type="entry name" value="TPR-like_helical_dom_sf"/>
</dbReference>
<proteinExistence type="inferred from homology"/>
<dbReference type="PANTHER" id="PTHR35807">
    <property type="entry name" value="TRANSCRIPTIONAL REGULATOR REDD-RELATED"/>
    <property type="match status" value="1"/>
</dbReference>
<keyword evidence="8" id="KW-1185">Reference proteome</keyword>
<feature type="domain" description="OmpR/PhoB-type" evidence="5">
    <location>
        <begin position="24"/>
        <end position="104"/>
    </location>
</feature>
<dbReference type="Pfam" id="PF03704">
    <property type="entry name" value="BTAD"/>
    <property type="match status" value="1"/>
</dbReference>
<keyword evidence="3" id="KW-0238">DNA-binding</keyword>
<dbReference type="SUPFAM" id="SSF46894">
    <property type="entry name" value="C-terminal effector domain of the bipartite response regulators"/>
    <property type="match status" value="1"/>
</dbReference>
<keyword evidence="4" id="KW-0804">Transcription</keyword>
<sequence>MRATTDPGLRVRVLGSVGVAAANGEPLALKGPRHRELLGRLVVADGFAVPVEVLVADLWGEQPPRRAVGSIRTFVSDLRSALEPLRPPRTRPGILVSAGAGYALRLPVDAVDAWRAERLVAEAATATADRAARLLGTVLEGWGGTAYADVGDRPWVQAERARLDELRSSAVEHRATALLETGRPAEAVRLLDTHVAGHPWREEARRLLALALYRSGRQAEALDTVRRARTRLRDDLGLDPSAGLATLERDILDRAPRLDQPDDVFRRTAATSERVVGIGSRARLESTATLLRSLALSGGGGLEAAREHLAEALRAAEQIGDAETTARLLGGFEVPSIWPRSDDPHRSGEIAAAARRALRTLGTDAPASLRARLLAVIAIETRGLRGSAGISAAREAVGIADDLGDPALRCFALGALVVQSCDRPGRAAERDALGNDIVTLARRHDLPTYEIQGLLVRMQAAGALANPAGAARLADAVDVLAGKHERPLVHVFTAWNRAMRRAEQGHDDAETQYRRAADLLDGSGMHGVSEGLLPLALLALRIRRGQPLDVDLELDDGDRSAAAGAPDGTGFGPYEPWVRPLLLSRAGRAEEARDALGRLTAPPPGLLLEALWCLVAQAATEVSDETTLVRARTALEPARHEIAGAGSGMVSLGPVERWV</sequence>